<evidence type="ECO:0000256" key="1">
    <source>
        <dbReference type="SAM" id="SignalP"/>
    </source>
</evidence>
<evidence type="ECO:0000313" key="3">
    <source>
        <dbReference type="Proteomes" id="UP001500928"/>
    </source>
</evidence>
<comment type="caution">
    <text evidence="2">The sequence shown here is derived from an EMBL/GenBank/DDBJ whole genome shotgun (WGS) entry which is preliminary data.</text>
</comment>
<keyword evidence="1" id="KW-0732">Signal</keyword>
<reference evidence="3" key="1">
    <citation type="journal article" date="2019" name="Int. J. Syst. Evol. Microbiol.">
        <title>The Global Catalogue of Microorganisms (GCM) 10K type strain sequencing project: providing services to taxonomists for standard genome sequencing and annotation.</title>
        <authorList>
            <consortium name="The Broad Institute Genomics Platform"/>
            <consortium name="The Broad Institute Genome Sequencing Center for Infectious Disease"/>
            <person name="Wu L."/>
            <person name="Ma J."/>
        </authorList>
    </citation>
    <scope>NUCLEOTIDE SEQUENCE [LARGE SCALE GENOMIC DNA]</scope>
    <source>
        <strain evidence="3">JCM 17979</strain>
    </source>
</reference>
<sequence>MTLLMTAVAGATAGAAAWLAAPFVSMKTHGTVDERHWGARA</sequence>
<evidence type="ECO:0000313" key="2">
    <source>
        <dbReference type="EMBL" id="GAA4772770.1"/>
    </source>
</evidence>
<dbReference type="EMBL" id="BAABHO010000001">
    <property type="protein sequence ID" value="GAA4772770.1"/>
    <property type="molecule type" value="Genomic_DNA"/>
</dbReference>
<gene>
    <name evidence="2" type="ORF">GCM10023200_01410</name>
</gene>
<accession>A0ABP9A2N3</accession>
<feature type="signal peptide" evidence="1">
    <location>
        <begin position="1"/>
        <end position="20"/>
    </location>
</feature>
<proteinExistence type="predicted"/>
<dbReference type="Proteomes" id="UP001500928">
    <property type="component" value="Unassembled WGS sequence"/>
</dbReference>
<feature type="chain" id="PRO_5046571348" evidence="1">
    <location>
        <begin position="21"/>
        <end position="41"/>
    </location>
</feature>
<organism evidence="2 3">
    <name type="scientific">Actinomycetospora chlora</name>
    <dbReference type="NCBI Taxonomy" id="663608"/>
    <lineage>
        <taxon>Bacteria</taxon>
        <taxon>Bacillati</taxon>
        <taxon>Actinomycetota</taxon>
        <taxon>Actinomycetes</taxon>
        <taxon>Pseudonocardiales</taxon>
        <taxon>Pseudonocardiaceae</taxon>
        <taxon>Actinomycetospora</taxon>
    </lineage>
</organism>
<protein>
    <submittedName>
        <fullName evidence="2">Uncharacterized protein</fullName>
    </submittedName>
</protein>
<keyword evidence="3" id="KW-1185">Reference proteome</keyword>
<dbReference type="RefSeq" id="WP_345410287.1">
    <property type="nucleotide sequence ID" value="NZ_BAABHO010000001.1"/>
</dbReference>
<name>A0ABP9A2N3_9PSEU</name>